<organism evidence="1 2">
    <name type="scientific">Novymonas esmeraldas</name>
    <dbReference type="NCBI Taxonomy" id="1808958"/>
    <lineage>
        <taxon>Eukaryota</taxon>
        <taxon>Discoba</taxon>
        <taxon>Euglenozoa</taxon>
        <taxon>Kinetoplastea</taxon>
        <taxon>Metakinetoplastina</taxon>
        <taxon>Trypanosomatida</taxon>
        <taxon>Trypanosomatidae</taxon>
        <taxon>Novymonas</taxon>
    </lineage>
</organism>
<comment type="caution">
    <text evidence="1">The sequence shown here is derived from an EMBL/GenBank/DDBJ whole genome shotgun (WGS) entry which is preliminary data.</text>
</comment>
<sequence>MTTMNKPAFTTNPDRIERLQVNYDEGLLRESMPTADREKRDLQCLHVSHEKLMFLFQNAMEGYSRSVKNQKVKEYNDTYLAAAAAAAPPKAESKSRFSFL</sequence>
<name>A0AAW0ER51_9TRYP</name>
<evidence type="ECO:0000313" key="1">
    <source>
        <dbReference type="EMBL" id="KAK7195859.1"/>
    </source>
</evidence>
<gene>
    <name evidence="1" type="ORF">NESM_000517300</name>
</gene>
<evidence type="ECO:0000313" key="2">
    <source>
        <dbReference type="Proteomes" id="UP001430356"/>
    </source>
</evidence>
<dbReference type="Proteomes" id="UP001430356">
    <property type="component" value="Unassembled WGS sequence"/>
</dbReference>
<proteinExistence type="predicted"/>
<dbReference type="EMBL" id="JAECZO010000063">
    <property type="protein sequence ID" value="KAK7195859.1"/>
    <property type="molecule type" value="Genomic_DNA"/>
</dbReference>
<dbReference type="AlphaFoldDB" id="A0AAW0ER51"/>
<reference evidence="1 2" key="1">
    <citation type="journal article" date="2021" name="MBio">
        <title>A New Model Trypanosomatid, Novymonas esmeraldas: Genomic Perception of Its 'Candidatus Pandoraea novymonadis' Endosymbiont.</title>
        <authorList>
            <person name="Zakharova A."/>
            <person name="Saura A."/>
            <person name="Butenko A."/>
            <person name="Podesvova L."/>
            <person name="Warmusova S."/>
            <person name="Kostygov A.Y."/>
            <person name="Nenarokova A."/>
            <person name="Lukes J."/>
            <person name="Opperdoes F.R."/>
            <person name="Yurchenko V."/>
        </authorList>
    </citation>
    <scope>NUCLEOTIDE SEQUENCE [LARGE SCALE GENOMIC DNA]</scope>
    <source>
        <strain evidence="1 2">E262AT.01</strain>
    </source>
</reference>
<protein>
    <submittedName>
        <fullName evidence="1">Uncharacterized protein</fullName>
    </submittedName>
</protein>
<keyword evidence="2" id="KW-1185">Reference proteome</keyword>
<accession>A0AAW0ER51</accession>